<dbReference type="PANTHER" id="PTHR44324">
    <property type="entry name" value="WD40 REPEAT DOMAIN 95"/>
    <property type="match status" value="1"/>
</dbReference>
<evidence type="ECO:0000313" key="4">
    <source>
        <dbReference type="Ensembl" id="ENSCSAVP00000000680.1"/>
    </source>
</evidence>
<dbReference type="Ensembl" id="ENSCSAVT00000000687.1">
    <property type="protein sequence ID" value="ENSCSAVP00000000680.1"/>
    <property type="gene ID" value="ENSCSAVG00000000378.1"/>
</dbReference>
<keyword evidence="3" id="KW-0853">WD repeat</keyword>
<accession>H2Y5T2</accession>
<dbReference type="Proteomes" id="UP000007875">
    <property type="component" value="Unassembled WGS sequence"/>
</dbReference>
<feature type="repeat" description="WD" evidence="3">
    <location>
        <begin position="28"/>
        <end position="59"/>
    </location>
</feature>
<dbReference type="SUPFAM" id="SSF50978">
    <property type="entry name" value="WD40 repeat-like"/>
    <property type="match status" value="1"/>
</dbReference>
<dbReference type="AlphaFoldDB" id="H2Y5T2"/>
<protein>
    <recommendedName>
        <fullName evidence="1">WD repeat-containing protein on Y chromosome</fullName>
    </recommendedName>
</protein>
<proteinExistence type="predicted"/>
<reference evidence="4" key="2">
    <citation type="submission" date="2025-08" db="UniProtKB">
        <authorList>
            <consortium name="Ensembl"/>
        </authorList>
    </citation>
    <scope>IDENTIFICATION</scope>
</reference>
<keyword evidence="2" id="KW-0677">Repeat</keyword>
<organism evidence="4 5">
    <name type="scientific">Ciona savignyi</name>
    <name type="common">Pacific transparent sea squirt</name>
    <dbReference type="NCBI Taxonomy" id="51511"/>
    <lineage>
        <taxon>Eukaryota</taxon>
        <taxon>Metazoa</taxon>
        <taxon>Chordata</taxon>
        <taxon>Tunicata</taxon>
        <taxon>Ascidiacea</taxon>
        <taxon>Phlebobranchia</taxon>
        <taxon>Cionidae</taxon>
        <taxon>Ciona</taxon>
    </lineage>
</organism>
<reference evidence="5" key="1">
    <citation type="submission" date="2003-08" db="EMBL/GenBank/DDBJ databases">
        <authorList>
            <person name="Birren B."/>
            <person name="Nusbaum C."/>
            <person name="Abebe A."/>
            <person name="Abouelleil A."/>
            <person name="Adekoya E."/>
            <person name="Ait-zahra M."/>
            <person name="Allen N."/>
            <person name="Allen T."/>
            <person name="An P."/>
            <person name="Anderson M."/>
            <person name="Anderson S."/>
            <person name="Arachchi H."/>
            <person name="Armbruster J."/>
            <person name="Bachantsang P."/>
            <person name="Baldwin J."/>
            <person name="Barry A."/>
            <person name="Bayul T."/>
            <person name="Blitshsteyn B."/>
            <person name="Bloom T."/>
            <person name="Blye J."/>
            <person name="Boguslavskiy L."/>
            <person name="Borowsky M."/>
            <person name="Boukhgalter B."/>
            <person name="Brunache A."/>
            <person name="Butler J."/>
            <person name="Calixte N."/>
            <person name="Calvo S."/>
            <person name="Camarata J."/>
            <person name="Campo K."/>
            <person name="Chang J."/>
            <person name="Cheshatsang Y."/>
            <person name="Citroen M."/>
            <person name="Collymore A."/>
            <person name="Considine T."/>
            <person name="Cook A."/>
            <person name="Cooke P."/>
            <person name="Corum B."/>
            <person name="Cuomo C."/>
            <person name="David R."/>
            <person name="Dawoe T."/>
            <person name="Degray S."/>
            <person name="Dodge S."/>
            <person name="Dooley K."/>
            <person name="Dorje P."/>
            <person name="Dorjee K."/>
            <person name="Dorris L."/>
            <person name="Duffey N."/>
            <person name="Dupes A."/>
            <person name="Elkins T."/>
            <person name="Engels R."/>
            <person name="Erickson J."/>
            <person name="Farina A."/>
            <person name="Faro S."/>
            <person name="Ferreira P."/>
            <person name="Fischer H."/>
            <person name="Fitzgerald M."/>
            <person name="Foley K."/>
            <person name="Gage D."/>
            <person name="Galagan J."/>
            <person name="Gearin G."/>
            <person name="Gnerre S."/>
            <person name="Gnirke A."/>
            <person name="Goyette A."/>
            <person name="Graham J."/>
            <person name="Grandbois E."/>
            <person name="Gyaltsen K."/>
            <person name="Hafez N."/>
            <person name="Hagopian D."/>
            <person name="Hagos B."/>
            <person name="Hall J."/>
            <person name="Hatcher B."/>
            <person name="Heller A."/>
            <person name="Higgins H."/>
            <person name="Honan T."/>
            <person name="Horn A."/>
            <person name="Houde N."/>
            <person name="Hughes L."/>
            <person name="Hulme W."/>
            <person name="Husby E."/>
            <person name="Iliev I."/>
            <person name="Jaffe D."/>
            <person name="Jones C."/>
            <person name="Kamal M."/>
            <person name="Kamat A."/>
            <person name="Kamvysselis M."/>
            <person name="Karlsson E."/>
            <person name="Kells C."/>
            <person name="Kieu A."/>
            <person name="Kisner P."/>
            <person name="Kodira C."/>
            <person name="Kulbokas E."/>
            <person name="Labutti K."/>
            <person name="Lama D."/>
            <person name="Landers T."/>
            <person name="Leger J."/>
            <person name="Levine S."/>
            <person name="Lewis D."/>
            <person name="Lewis T."/>
            <person name="Lindblad-toh K."/>
            <person name="Liu X."/>
            <person name="Lokyitsang T."/>
            <person name="Lokyitsang Y."/>
            <person name="Lucien O."/>
            <person name="Lui A."/>
            <person name="Ma L.J."/>
            <person name="Mabbitt R."/>
            <person name="Macdonald J."/>
            <person name="Maclean C."/>
            <person name="Major J."/>
            <person name="Manning J."/>
            <person name="Marabella R."/>
            <person name="Maru K."/>
            <person name="Matthews C."/>
            <person name="Mauceli E."/>
            <person name="Mccarthy M."/>
            <person name="Mcdonough S."/>
            <person name="Mcghee T."/>
            <person name="Meldrim J."/>
            <person name="Meneus L."/>
            <person name="Mesirov J."/>
            <person name="Mihalev A."/>
            <person name="Mihova T."/>
            <person name="Mikkelsen T."/>
            <person name="Mlenga V."/>
            <person name="Moru K."/>
            <person name="Mozes J."/>
            <person name="Mulrain L."/>
            <person name="Munson G."/>
            <person name="Naylor J."/>
            <person name="Newes C."/>
            <person name="Nguyen C."/>
            <person name="Nguyen N."/>
            <person name="Nguyen T."/>
            <person name="Nicol R."/>
            <person name="Nielsen C."/>
            <person name="Nizzari M."/>
            <person name="Norbu C."/>
            <person name="Norbu N."/>
            <person name="O'donnell P."/>
            <person name="Okoawo O."/>
            <person name="O'leary S."/>
            <person name="Omotosho B."/>
            <person name="O'neill K."/>
            <person name="Osman S."/>
            <person name="Parker S."/>
            <person name="Perrin D."/>
            <person name="Phunkhang P."/>
            <person name="Piqani B."/>
            <person name="Purcell S."/>
            <person name="Rachupka T."/>
            <person name="Ramasamy U."/>
            <person name="Rameau R."/>
            <person name="Ray V."/>
            <person name="Raymond C."/>
            <person name="Retta R."/>
            <person name="Richardson S."/>
            <person name="Rise C."/>
            <person name="Rodriguez J."/>
            <person name="Rogers J."/>
            <person name="Rogov P."/>
            <person name="Rutman M."/>
            <person name="Schupbach R."/>
            <person name="Seaman C."/>
            <person name="Settipalli S."/>
            <person name="Sharpe T."/>
            <person name="Sheridan J."/>
            <person name="Sherpa N."/>
            <person name="Shi J."/>
            <person name="Smirnov S."/>
            <person name="Smith C."/>
            <person name="Sougnez C."/>
            <person name="Spencer B."/>
            <person name="Stalker J."/>
            <person name="Stange-thomann N."/>
            <person name="Stavropoulos S."/>
            <person name="Stetson K."/>
            <person name="Stone C."/>
            <person name="Stone S."/>
            <person name="Stubbs M."/>
            <person name="Talamas J."/>
            <person name="Tchuinga P."/>
            <person name="Tenzing P."/>
            <person name="Tesfaye S."/>
            <person name="Theodore J."/>
            <person name="Thoulutsang Y."/>
            <person name="Topham K."/>
            <person name="Towey S."/>
            <person name="Tsamla T."/>
            <person name="Tsomo N."/>
            <person name="Vallee D."/>
            <person name="Vassiliev H."/>
            <person name="Venkataraman V."/>
            <person name="Vinson J."/>
            <person name="Vo A."/>
            <person name="Wade C."/>
            <person name="Wang S."/>
            <person name="Wangchuk T."/>
            <person name="Wangdi T."/>
            <person name="Whittaker C."/>
            <person name="Wilkinson J."/>
            <person name="Wu Y."/>
            <person name="Wyman D."/>
            <person name="Yadav S."/>
            <person name="Yang S."/>
            <person name="Yang X."/>
            <person name="Yeager S."/>
            <person name="Yee E."/>
            <person name="Young G."/>
            <person name="Zainoun J."/>
            <person name="Zembeck L."/>
            <person name="Zimmer A."/>
            <person name="Zody M."/>
            <person name="Lander E."/>
        </authorList>
    </citation>
    <scope>NUCLEOTIDE SEQUENCE [LARGE SCALE GENOMIC DNA]</scope>
</reference>
<dbReference type="eggNOG" id="ENOG502S5NY">
    <property type="taxonomic scope" value="Eukaryota"/>
</dbReference>
<evidence type="ECO:0000256" key="1">
    <source>
        <dbReference type="ARBA" id="ARBA00014901"/>
    </source>
</evidence>
<evidence type="ECO:0000256" key="3">
    <source>
        <dbReference type="PROSITE-ProRule" id="PRU00221"/>
    </source>
</evidence>
<dbReference type="InParanoid" id="H2Y5T2"/>
<sequence>MNEESIKMLSARRMLKLNTIPPNVVQYFRAHVGSVNDINYIDDKDLFLTACSDGTVRLWTTGGMYIGTYGQRHQWNLNTPSIGQTRMPADIKRVASANTLKVFNAGYSAWRLARNVLNFVALRGVTKTFLRSNSPRKSIAEAKKEENNEEMNSLFFKREVKTDEEIERNYQRTVRKMGESSVLGGWYKAKRRHRVLPKIDLKPHLNNFRVHSSIPFSPLEATVDVAVPELLKDKWRLQREMTQIVEGDTKSRPGKSCLKGIRSKNWVGRKNRVSQASFANTSQKVQKVVKVVKTMQGAKFFKPKQ</sequence>
<dbReference type="InterPro" id="IPR036322">
    <property type="entry name" value="WD40_repeat_dom_sf"/>
</dbReference>
<dbReference type="HOGENOM" id="CLU_912019_0_0_1"/>
<dbReference type="OMA" id="FRAHAFP"/>
<dbReference type="Pfam" id="PF00400">
    <property type="entry name" value="WD40"/>
    <property type="match status" value="1"/>
</dbReference>
<evidence type="ECO:0000256" key="2">
    <source>
        <dbReference type="ARBA" id="ARBA00022737"/>
    </source>
</evidence>
<dbReference type="PROSITE" id="PS50294">
    <property type="entry name" value="WD_REPEATS_REGION"/>
    <property type="match status" value="1"/>
</dbReference>
<dbReference type="PANTHER" id="PTHR44324:SF6">
    <property type="entry name" value="EF-HAND CALCIUM BINDING DOMAIN 8"/>
    <property type="match status" value="1"/>
</dbReference>
<dbReference type="GeneTree" id="ENSGT00770000121505"/>
<dbReference type="PROSITE" id="PS50082">
    <property type="entry name" value="WD_REPEATS_2"/>
    <property type="match status" value="1"/>
</dbReference>
<dbReference type="InterPro" id="IPR001680">
    <property type="entry name" value="WD40_rpt"/>
</dbReference>
<dbReference type="Gene3D" id="2.130.10.10">
    <property type="entry name" value="YVTN repeat-like/Quinoprotein amine dehydrogenase"/>
    <property type="match status" value="1"/>
</dbReference>
<reference evidence="4" key="3">
    <citation type="submission" date="2025-09" db="UniProtKB">
        <authorList>
            <consortium name="Ensembl"/>
        </authorList>
    </citation>
    <scope>IDENTIFICATION</scope>
</reference>
<name>H2Y5T2_CIOSA</name>
<dbReference type="InterPro" id="IPR051242">
    <property type="entry name" value="WD-EF-hand_domain"/>
</dbReference>
<evidence type="ECO:0000313" key="5">
    <source>
        <dbReference type="Proteomes" id="UP000007875"/>
    </source>
</evidence>
<dbReference type="InterPro" id="IPR015943">
    <property type="entry name" value="WD40/YVTN_repeat-like_dom_sf"/>
</dbReference>
<dbReference type="SMART" id="SM00320">
    <property type="entry name" value="WD40"/>
    <property type="match status" value="1"/>
</dbReference>
<keyword evidence="5" id="KW-1185">Reference proteome</keyword>